<keyword evidence="1" id="KW-1133">Transmembrane helix</keyword>
<sequence>MNGDSALPGDPIPPVVAADQSPTYLQLMRIRRRTAAVGLGLACGWLLLWMAAYAFGQSLLSTPVVGPLTLAPVFTLSQFVAVALGTAYYMRSSARRVQPLLDAVTGEGATR</sequence>
<evidence type="ECO:0000313" key="3">
    <source>
        <dbReference type="Proteomes" id="UP000315677"/>
    </source>
</evidence>
<organism evidence="2 3">
    <name type="scientific">Pseudonocardia kunmingensis</name>
    <dbReference type="NCBI Taxonomy" id="630975"/>
    <lineage>
        <taxon>Bacteria</taxon>
        <taxon>Bacillati</taxon>
        <taxon>Actinomycetota</taxon>
        <taxon>Actinomycetes</taxon>
        <taxon>Pseudonocardiales</taxon>
        <taxon>Pseudonocardiaceae</taxon>
        <taxon>Pseudonocardia</taxon>
    </lineage>
</organism>
<dbReference type="Proteomes" id="UP000315677">
    <property type="component" value="Unassembled WGS sequence"/>
</dbReference>
<dbReference type="EMBL" id="VFPA01000002">
    <property type="protein sequence ID" value="TQM11070.1"/>
    <property type="molecule type" value="Genomic_DNA"/>
</dbReference>
<evidence type="ECO:0000256" key="1">
    <source>
        <dbReference type="SAM" id="Phobius"/>
    </source>
</evidence>
<name>A0A543DP07_9PSEU</name>
<dbReference type="RefSeq" id="WP_170231371.1">
    <property type="nucleotide sequence ID" value="NZ_VFPA01000002.1"/>
</dbReference>
<accession>A0A543DP07</accession>
<protein>
    <submittedName>
        <fullName evidence="2">Uncharacterized protein DUF485</fullName>
    </submittedName>
</protein>
<proteinExistence type="predicted"/>
<dbReference type="Pfam" id="PF04341">
    <property type="entry name" value="DUF485"/>
    <property type="match status" value="1"/>
</dbReference>
<keyword evidence="1" id="KW-0812">Transmembrane</keyword>
<dbReference type="AlphaFoldDB" id="A0A543DP07"/>
<keyword evidence="3" id="KW-1185">Reference proteome</keyword>
<feature type="transmembrane region" description="Helical" evidence="1">
    <location>
        <begin position="35"/>
        <end position="56"/>
    </location>
</feature>
<comment type="caution">
    <text evidence="2">The sequence shown here is derived from an EMBL/GenBank/DDBJ whole genome shotgun (WGS) entry which is preliminary data.</text>
</comment>
<reference evidence="2 3" key="1">
    <citation type="submission" date="2019-06" db="EMBL/GenBank/DDBJ databases">
        <title>Sequencing the genomes of 1000 actinobacteria strains.</title>
        <authorList>
            <person name="Klenk H.-P."/>
        </authorList>
    </citation>
    <scope>NUCLEOTIDE SEQUENCE [LARGE SCALE GENOMIC DNA]</scope>
    <source>
        <strain evidence="2 3">DSM 45301</strain>
    </source>
</reference>
<dbReference type="InterPro" id="IPR007436">
    <property type="entry name" value="DUF485"/>
</dbReference>
<keyword evidence="1" id="KW-0472">Membrane</keyword>
<gene>
    <name evidence="2" type="ORF">FB558_3612</name>
</gene>
<evidence type="ECO:0000313" key="2">
    <source>
        <dbReference type="EMBL" id="TQM11070.1"/>
    </source>
</evidence>
<feature type="transmembrane region" description="Helical" evidence="1">
    <location>
        <begin position="68"/>
        <end position="90"/>
    </location>
</feature>